<evidence type="ECO:0000313" key="3">
    <source>
        <dbReference type="Proteomes" id="UP000651112"/>
    </source>
</evidence>
<sequence>MKKLNYLLLCLLATTVLLSVISACSKEEGSKEEQTPIANLTPFLLPENSDVEMVGNTINFSIPSSHTGYGVDLKGNYISFNKGSITCTCKSGEDGGCSPITSSAGNGCLMTTCTNCELTRSSRTSGFDVELEEMVVFDMSIPTKKVKSVEDLKGKIMLPHQFVELDIIQEEIKKIEKEAARYPSERTKIAPVILYGYIVMLEVPEAYGISTISTVFYVCNCTGGSRGFCHKVNHGTYIYCDSRCKSCTMTATLKDEDFDSKEYVMEVSNHRISIL</sequence>
<protein>
    <submittedName>
        <fullName evidence="2">Uncharacterized protein</fullName>
    </submittedName>
</protein>
<evidence type="ECO:0000313" key="2">
    <source>
        <dbReference type="EMBL" id="MBD1420856.1"/>
    </source>
</evidence>
<keyword evidence="3" id="KW-1185">Reference proteome</keyword>
<name>A0ABR7XNV4_9SPHI</name>
<gene>
    <name evidence="2" type="ORF">H8B21_04640</name>
</gene>
<feature type="chain" id="PRO_5045243085" evidence="1">
    <location>
        <begin position="26"/>
        <end position="275"/>
    </location>
</feature>
<accession>A0ABR7XNV4</accession>
<evidence type="ECO:0000256" key="1">
    <source>
        <dbReference type="SAM" id="SignalP"/>
    </source>
</evidence>
<reference evidence="2 3" key="1">
    <citation type="submission" date="2020-08" db="EMBL/GenBank/DDBJ databases">
        <title>Sphingobacterium sp. DN00404 isolated from aquaculture water.</title>
        <authorList>
            <person name="Zhang M."/>
        </authorList>
    </citation>
    <scope>NUCLEOTIDE SEQUENCE [LARGE SCALE GENOMIC DNA]</scope>
    <source>
        <strain evidence="2 3">KCTC 42746</strain>
    </source>
</reference>
<dbReference type="EMBL" id="JACNYL010000001">
    <property type="protein sequence ID" value="MBD1420856.1"/>
    <property type="molecule type" value="Genomic_DNA"/>
</dbReference>
<keyword evidence="1" id="KW-0732">Signal</keyword>
<proteinExistence type="predicted"/>
<feature type="signal peptide" evidence="1">
    <location>
        <begin position="1"/>
        <end position="25"/>
    </location>
</feature>
<dbReference type="RefSeq" id="WP_190312594.1">
    <property type="nucleotide sequence ID" value="NZ_JACNYL010000001.1"/>
</dbReference>
<dbReference type="Proteomes" id="UP000651112">
    <property type="component" value="Unassembled WGS sequence"/>
</dbReference>
<dbReference type="PROSITE" id="PS51257">
    <property type="entry name" value="PROKAR_LIPOPROTEIN"/>
    <property type="match status" value="1"/>
</dbReference>
<organism evidence="2 3">
    <name type="scientific">Sphingobacterium chuzhouense</name>
    <dbReference type="NCBI Taxonomy" id="1742264"/>
    <lineage>
        <taxon>Bacteria</taxon>
        <taxon>Pseudomonadati</taxon>
        <taxon>Bacteroidota</taxon>
        <taxon>Sphingobacteriia</taxon>
        <taxon>Sphingobacteriales</taxon>
        <taxon>Sphingobacteriaceae</taxon>
        <taxon>Sphingobacterium</taxon>
    </lineage>
</organism>
<comment type="caution">
    <text evidence="2">The sequence shown here is derived from an EMBL/GenBank/DDBJ whole genome shotgun (WGS) entry which is preliminary data.</text>
</comment>